<keyword evidence="2" id="KW-1185">Reference proteome</keyword>
<sequence length="167" mass="19307">MSRFPLPEAKFQYKVIHLLIQILEEQCKIGAHYELEHSSYHVKKFDDLEEFEKFDNELSDVVKHQLLKRQLIMVGGSSCHANVKAILLMLMTNKLMACYNMEGKHKKAFKKTNVIRVITDPMTKYTIHEVHHSIGNILKRAPDRKDGGGRGDGKAVEEEDFFHNKSL</sequence>
<dbReference type="GeneID" id="136088999"/>
<evidence type="ECO:0000313" key="2">
    <source>
        <dbReference type="Proteomes" id="UP001652625"/>
    </source>
</evidence>
<gene>
    <name evidence="3" type="primary">LOC136088999</name>
</gene>
<feature type="compositionally biased region" description="Basic and acidic residues" evidence="1">
    <location>
        <begin position="140"/>
        <end position="156"/>
    </location>
</feature>
<dbReference type="Proteomes" id="UP001652625">
    <property type="component" value="Chromosome 12"/>
</dbReference>
<feature type="region of interest" description="Disordered" evidence="1">
    <location>
        <begin position="139"/>
        <end position="167"/>
    </location>
</feature>
<organism evidence="2 3">
    <name type="scientific">Hydra vulgaris</name>
    <name type="common">Hydra</name>
    <name type="synonym">Hydra attenuata</name>
    <dbReference type="NCBI Taxonomy" id="6087"/>
    <lineage>
        <taxon>Eukaryota</taxon>
        <taxon>Metazoa</taxon>
        <taxon>Cnidaria</taxon>
        <taxon>Hydrozoa</taxon>
        <taxon>Hydroidolina</taxon>
        <taxon>Anthoathecata</taxon>
        <taxon>Aplanulata</taxon>
        <taxon>Hydridae</taxon>
        <taxon>Hydra</taxon>
    </lineage>
</organism>
<dbReference type="RefSeq" id="XP_065670449.1">
    <property type="nucleotide sequence ID" value="XM_065814377.1"/>
</dbReference>
<name>A0ABM4D7Z5_HYDVU</name>
<accession>A0ABM4D7Z5</accession>
<protein>
    <submittedName>
        <fullName evidence="3">Uncharacterized protein LOC136088999</fullName>
    </submittedName>
</protein>
<proteinExistence type="predicted"/>
<evidence type="ECO:0000256" key="1">
    <source>
        <dbReference type="SAM" id="MobiDB-lite"/>
    </source>
</evidence>
<reference evidence="3" key="1">
    <citation type="submission" date="2025-08" db="UniProtKB">
        <authorList>
            <consortium name="RefSeq"/>
        </authorList>
    </citation>
    <scope>IDENTIFICATION</scope>
</reference>
<evidence type="ECO:0000313" key="3">
    <source>
        <dbReference type="RefSeq" id="XP_065670449.1"/>
    </source>
</evidence>